<comment type="caution">
    <text evidence="1">The sequence shown here is derived from an EMBL/GenBank/DDBJ whole genome shotgun (WGS) entry which is preliminary data.</text>
</comment>
<proteinExistence type="predicted"/>
<evidence type="ECO:0000313" key="2">
    <source>
        <dbReference type="Proteomes" id="UP001458880"/>
    </source>
</evidence>
<organism evidence="1 2">
    <name type="scientific">Popillia japonica</name>
    <name type="common">Japanese beetle</name>
    <dbReference type="NCBI Taxonomy" id="7064"/>
    <lineage>
        <taxon>Eukaryota</taxon>
        <taxon>Metazoa</taxon>
        <taxon>Ecdysozoa</taxon>
        <taxon>Arthropoda</taxon>
        <taxon>Hexapoda</taxon>
        <taxon>Insecta</taxon>
        <taxon>Pterygota</taxon>
        <taxon>Neoptera</taxon>
        <taxon>Endopterygota</taxon>
        <taxon>Coleoptera</taxon>
        <taxon>Polyphaga</taxon>
        <taxon>Scarabaeiformia</taxon>
        <taxon>Scarabaeidae</taxon>
        <taxon>Rutelinae</taxon>
        <taxon>Popillia</taxon>
    </lineage>
</organism>
<dbReference type="AlphaFoldDB" id="A0AAW1N0G0"/>
<gene>
    <name evidence="1" type="ORF">QE152_g3512</name>
</gene>
<accession>A0AAW1N0G0</accession>
<keyword evidence="2" id="KW-1185">Reference proteome</keyword>
<sequence length="70" mass="7909">MSAATVSCERDRNYLRTDDLPYGKSRLKMSAATVSCERDSNYLRTDDLPYGKSVACERSKSTSHHNLDFS</sequence>
<dbReference type="EMBL" id="JASPKY010000014">
    <property type="protein sequence ID" value="KAK9753370.1"/>
    <property type="molecule type" value="Genomic_DNA"/>
</dbReference>
<evidence type="ECO:0000313" key="1">
    <source>
        <dbReference type="EMBL" id="KAK9753370.1"/>
    </source>
</evidence>
<dbReference type="Proteomes" id="UP001458880">
    <property type="component" value="Unassembled WGS sequence"/>
</dbReference>
<reference evidence="1 2" key="1">
    <citation type="journal article" date="2024" name="BMC Genomics">
        <title>De novo assembly and annotation of Popillia japonica's genome with initial clues to its potential as an invasive pest.</title>
        <authorList>
            <person name="Cucini C."/>
            <person name="Boschi S."/>
            <person name="Funari R."/>
            <person name="Cardaioli E."/>
            <person name="Iannotti N."/>
            <person name="Marturano G."/>
            <person name="Paoli F."/>
            <person name="Bruttini M."/>
            <person name="Carapelli A."/>
            <person name="Frati F."/>
            <person name="Nardi F."/>
        </authorList>
    </citation>
    <scope>NUCLEOTIDE SEQUENCE [LARGE SCALE GENOMIC DNA]</scope>
    <source>
        <strain evidence="1">DMR45628</strain>
    </source>
</reference>
<protein>
    <submittedName>
        <fullName evidence="1">Uncharacterized protein</fullName>
    </submittedName>
</protein>
<name>A0AAW1N0G0_POPJA</name>